<feature type="compositionally biased region" description="Acidic residues" evidence="8">
    <location>
        <begin position="317"/>
        <end position="342"/>
    </location>
</feature>
<reference evidence="10 11" key="1">
    <citation type="journal article" date="2017" name="Nat. Commun.">
        <title>Genome assembly with in vitro proximity ligation data and whole-genome triplication in lettuce.</title>
        <authorList>
            <person name="Reyes-Chin-Wo S."/>
            <person name="Wang Z."/>
            <person name="Yang X."/>
            <person name="Kozik A."/>
            <person name="Arikit S."/>
            <person name="Song C."/>
            <person name="Xia L."/>
            <person name="Froenicke L."/>
            <person name="Lavelle D.O."/>
            <person name="Truco M.J."/>
            <person name="Xia R."/>
            <person name="Zhu S."/>
            <person name="Xu C."/>
            <person name="Xu H."/>
            <person name="Xu X."/>
            <person name="Cox K."/>
            <person name="Korf I."/>
            <person name="Meyers B.C."/>
            <person name="Michelmore R.W."/>
        </authorList>
    </citation>
    <scope>NUCLEOTIDE SEQUENCE [LARGE SCALE GENOMIC DNA]</scope>
    <source>
        <strain evidence="11">cv. Salinas</strain>
        <tissue evidence="10">Seedlings</tissue>
    </source>
</reference>
<proteinExistence type="predicted"/>
<evidence type="ECO:0000259" key="9">
    <source>
        <dbReference type="PROSITE" id="PS50966"/>
    </source>
</evidence>
<name>A0A9R1VGE6_LACSA</name>
<evidence type="ECO:0000256" key="2">
    <source>
        <dbReference type="ARBA" id="ARBA00022723"/>
    </source>
</evidence>
<organism evidence="10 11">
    <name type="scientific">Lactuca sativa</name>
    <name type="common">Garden lettuce</name>
    <dbReference type="NCBI Taxonomy" id="4236"/>
    <lineage>
        <taxon>Eukaryota</taxon>
        <taxon>Viridiplantae</taxon>
        <taxon>Streptophyta</taxon>
        <taxon>Embryophyta</taxon>
        <taxon>Tracheophyta</taxon>
        <taxon>Spermatophyta</taxon>
        <taxon>Magnoliopsida</taxon>
        <taxon>eudicotyledons</taxon>
        <taxon>Gunneridae</taxon>
        <taxon>Pentapetalae</taxon>
        <taxon>asterids</taxon>
        <taxon>campanulids</taxon>
        <taxon>Asterales</taxon>
        <taxon>Asteraceae</taxon>
        <taxon>Cichorioideae</taxon>
        <taxon>Cichorieae</taxon>
        <taxon>Lactucinae</taxon>
        <taxon>Lactuca</taxon>
    </lineage>
</organism>
<dbReference type="InterPro" id="IPR018289">
    <property type="entry name" value="MULE_transposase_dom"/>
</dbReference>
<dbReference type="GO" id="GO:0006313">
    <property type="term" value="P:DNA transposition"/>
    <property type="evidence" value="ECO:0007669"/>
    <property type="project" value="InterPro"/>
</dbReference>
<dbReference type="InterPro" id="IPR004332">
    <property type="entry name" value="Transposase_MuDR"/>
</dbReference>
<evidence type="ECO:0000256" key="8">
    <source>
        <dbReference type="SAM" id="MobiDB-lite"/>
    </source>
</evidence>
<dbReference type="PROSITE" id="PS01007">
    <property type="entry name" value="TRANSPOSASE_MUTATOR"/>
    <property type="match status" value="1"/>
</dbReference>
<dbReference type="InterPro" id="IPR007527">
    <property type="entry name" value="Znf_SWIM"/>
</dbReference>
<dbReference type="PROSITE" id="PS50966">
    <property type="entry name" value="ZF_SWIM"/>
    <property type="match status" value="1"/>
</dbReference>
<dbReference type="InterPro" id="IPR006564">
    <property type="entry name" value="Znf_PMZ"/>
</dbReference>
<evidence type="ECO:0000256" key="5">
    <source>
        <dbReference type="ARBA" id="ARBA00023125"/>
    </source>
</evidence>
<dbReference type="Proteomes" id="UP000235145">
    <property type="component" value="Unassembled WGS sequence"/>
</dbReference>
<evidence type="ECO:0000256" key="3">
    <source>
        <dbReference type="ARBA" id="ARBA00022771"/>
    </source>
</evidence>
<accession>A0A9R1VGE6</accession>
<protein>
    <recommendedName>
        <fullName evidence="9">SWIM-type domain-containing protein</fullName>
    </recommendedName>
</protein>
<evidence type="ECO:0000313" key="11">
    <source>
        <dbReference type="Proteomes" id="UP000235145"/>
    </source>
</evidence>
<keyword evidence="1" id="KW-0815">Transposition</keyword>
<evidence type="ECO:0000256" key="7">
    <source>
        <dbReference type="PROSITE-ProRule" id="PRU00325"/>
    </source>
</evidence>
<dbReference type="PANTHER" id="PTHR31973">
    <property type="entry name" value="POLYPROTEIN, PUTATIVE-RELATED"/>
    <property type="match status" value="1"/>
</dbReference>
<evidence type="ECO:0000313" key="10">
    <source>
        <dbReference type="EMBL" id="KAJ0205891.1"/>
    </source>
</evidence>
<evidence type="ECO:0000256" key="4">
    <source>
        <dbReference type="ARBA" id="ARBA00022833"/>
    </source>
</evidence>
<dbReference type="GO" id="GO:0004803">
    <property type="term" value="F:transposase activity"/>
    <property type="evidence" value="ECO:0007669"/>
    <property type="project" value="InterPro"/>
</dbReference>
<keyword evidence="5" id="KW-0238">DNA-binding</keyword>
<dbReference type="Pfam" id="PF10551">
    <property type="entry name" value="MULE"/>
    <property type="match status" value="1"/>
</dbReference>
<evidence type="ECO:0000256" key="6">
    <source>
        <dbReference type="ARBA" id="ARBA00023172"/>
    </source>
</evidence>
<feature type="domain" description="SWIM-type" evidence="9">
    <location>
        <begin position="845"/>
        <end position="877"/>
    </location>
</feature>
<keyword evidence="6" id="KW-0233">DNA recombination</keyword>
<dbReference type="InterPro" id="IPR001207">
    <property type="entry name" value="Transposase_mutator"/>
</dbReference>
<feature type="region of interest" description="Disordered" evidence="8">
    <location>
        <begin position="310"/>
        <end position="352"/>
    </location>
</feature>
<dbReference type="PANTHER" id="PTHR31973:SF189">
    <property type="entry name" value="TRANSPOSASE, MUDR, PLANT, MULE TRANSPOSASE DOMAIN PROTEIN-RELATED"/>
    <property type="match status" value="1"/>
</dbReference>
<dbReference type="Pfam" id="PF24750">
    <property type="entry name" value="b-prop_At3g26010-like"/>
    <property type="match status" value="1"/>
</dbReference>
<keyword evidence="4" id="KW-0862">Zinc</keyword>
<dbReference type="AlphaFoldDB" id="A0A9R1VGE6"/>
<evidence type="ECO:0000256" key="1">
    <source>
        <dbReference type="ARBA" id="ARBA00022578"/>
    </source>
</evidence>
<dbReference type="Pfam" id="PF04434">
    <property type="entry name" value="SWIM"/>
    <property type="match status" value="1"/>
</dbReference>
<dbReference type="SMART" id="SM00575">
    <property type="entry name" value="ZnF_PMZ"/>
    <property type="match status" value="1"/>
</dbReference>
<dbReference type="Pfam" id="PF03108">
    <property type="entry name" value="DBD_Tnp_Mut"/>
    <property type="match status" value="1"/>
</dbReference>
<gene>
    <name evidence="10" type="ORF">LSAT_V11C500243260</name>
</gene>
<sequence length="940" mass="108554">MEIFSSETGKWICYKLPCPIPIQWQEPADGPIYCYGALHWEVRYNGLLAFNPYNDSKSVRVIPFPDDRDLLSKYLDTSSQLCGESQGTLRYFEVAHGRKQFYLFSMWSMKDYEKGEWCCEFKVRRSDLHSNDLELSNWLLDGWFLPLSFHPLNPNLVYLYCMEPEPASESSSMKPVFLQVDVHFQGMFTRNPIRYTGGITQRFSDIDFAGMDKDGCVAFIERFTAEKCEKLYDCQPDIDFPKGLTLICDNPDYYDFIEIAYECGVILPMYVDHFGDSNIQEWLDEHKDEFVGNVEEEVLDGAGLVKEVAPGYRDVGDSDTNDEVQNGDDDDDEDEDVDGDEDDHQKPHFFIKGNESQVEMGEKAGASEFFEEDMGDNEDVYPELPNIFNDKLNWKEQEPVLGMRFESPKQLKHMLCNYAVANGYQLCFVKNDTRRLLVKCCDGKCTFRLWGSWMSEDKSFQIKSLIGEHNCAKNFKFGSIVTYKWIGTHFKHQFYNNQKMSVRMLREEVKIDFGINVSMNQCRRAKKYALSLVEGTIAENYGRLWSYGEEIKRSNPGSTVKICVDSMPDGKNYFSKIYICFASVKEGWRGGCRRIINLDGCFLKTFRQGELLCVVGRDANNGIFPIAWAVVSVENKEIWKWFLETLSEDLQCWNDGNGLVLISDQHKGLIEAVKEVFPAAEHRQCARHIYANFRKRFSGSKFENLFWKASKETTEAQFNVVMKEIGKLNPEAVVHLMARDPKTWSLAFFRVHNSCESVENGFSESFNSVILDARKKPIISMLEDIHIYVMQRMVTMKLTGKGWNAYSVCPNIRIRLNMLQTEQRHWHVISCGGMKFEARKMDEAFIVDVEKKECSCRLWQLNGYGCVHSVATLAYLNLTPDGPYVDPMYLAALYHNTYKQPIHGMNGQNMWPSTDLIPPLPPLKRRHVGPRMKWIKSFGT</sequence>
<comment type="caution">
    <text evidence="10">The sequence shown here is derived from an EMBL/GenBank/DDBJ whole genome shotgun (WGS) entry which is preliminary data.</text>
</comment>
<dbReference type="GO" id="GO:0003677">
    <property type="term" value="F:DNA binding"/>
    <property type="evidence" value="ECO:0007669"/>
    <property type="project" value="UniProtKB-KW"/>
</dbReference>
<keyword evidence="3 7" id="KW-0863">Zinc-finger</keyword>
<dbReference type="InterPro" id="IPR056592">
    <property type="entry name" value="Beta-prop_At3g26010-like"/>
</dbReference>
<keyword evidence="2" id="KW-0479">Metal-binding</keyword>
<dbReference type="GO" id="GO:0008270">
    <property type="term" value="F:zinc ion binding"/>
    <property type="evidence" value="ECO:0007669"/>
    <property type="project" value="UniProtKB-KW"/>
</dbReference>
<dbReference type="EMBL" id="NBSK02000005">
    <property type="protein sequence ID" value="KAJ0205891.1"/>
    <property type="molecule type" value="Genomic_DNA"/>
</dbReference>
<keyword evidence="11" id="KW-1185">Reference proteome</keyword>